<dbReference type="GO" id="GO:0005737">
    <property type="term" value="C:cytoplasm"/>
    <property type="evidence" value="ECO:0007669"/>
    <property type="project" value="UniProtKB-SubCell"/>
</dbReference>
<proteinExistence type="inferred from homology"/>
<comment type="similarity">
    <text evidence="2">Belongs to the UreD family.</text>
</comment>
<protein>
    <recommendedName>
        <fullName evidence="2">Urease accessory protein UreD</fullName>
    </recommendedName>
</protein>
<keyword evidence="2" id="KW-0996">Nickel insertion</keyword>
<dbReference type="GO" id="GO:0016151">
    <property type="term" value="F:nickel cation binding"/>
    <property type="evidence" value="ECO:0007669"/>
    <property type="project" value="UniProtKB-UniRule"/>
</dbReference>
<evidence type="ECO:0000256" key="2">
    <source>
        <dbReference type="HAMAP-Rule" id="MF_01384"/>
    </source>
</evidence>
<dbReference type="RefSeq" id="WP_093341990.1">
    <property type="nucleotide sequence ID" value="NZ_FOUY01000011.1"/>
</dbReference>
<reference evidence="3 4" key="1">
    <citation type="submission" date="2016-10" db="EMBL/GenBank/DDBJ databases">
        <authorList>
            <person name="de Groot N.N."/>
        </authorList>
    </citation>
    <scope>NUCLEOTIDE SEQUENCE [LARGE SCALE GENOMIC DNA]</scope>
    <source>
        <strain evidence="3 4">CGMCC 4.1877</strain>
    </source>
</reference>
<dbReference type="Proteomes" id="UP000199614">
    <property type="component" value="Unassembled WGS sequence"/>
</dbReference>
<dbReference type="InterPro" id="IPR002669">
    <property type="entry name" value="UreD"/>
</dbReference>
<accession>A0A1I4XGK0</accession>
<evidence type="ECO:0000313" key="4">
    <source>
        <dbReference type="Proteomes" id="UP000199614"/>
    </source>
</evidence>
<evidence type="ECO:0000313" key="3">
    <source>
        <dbReference type="EMBL" id="SFN25027.1"/>
    </source>
</evidence>
<dbReference type="EMBL" id="FOUY01000011">
    <property type="protein sequence ID" value="SFN25027.1"/>
    <property type="molecule type" value="Genomic_DNA"/>
</dbReference>
<dbReference type="OrthoDB" id="8677206at2"/>
<dbReference type="HAMAP" id="MF_01384">
    <property type="entry name" value="UreD"/>
    <property type="match status" value="1"/>
</dbReference>
<dbReference type="Pfam" id="PF01774">
    <property type="entry name" value="UreD"/>
    <property type="match status" value="1"/>
</dbReference>
<dbReference type="AlphaFoldDB" id="A0A1I4XGK0"/>
<keyword evidence="4" id="KW-1185">Reference proteome</keyword>
<organism evidence="3 4">
    <name type="scientific">Pseudonocardia ammonioxydans</name>
    <dbReference type="NCBI Taxonomy" id="260086"/>
    <lineage>
        <taxon>Bacteria</taxon>
        <taxon>Bacillati</taxon>
        <taxon>Actinomycetota</taxon>
        <taxon>Actinomycetes</taxon>
        <taxon>Pseudonocardiales</taxon>
        <taxon>Pseudonocardiaceae</taxon>
        <taxon>Pseudonocardia</taxon>
    </lineage>
</organism>
<comment type="function">
    <text evidence="2">Required for maturation of urease via the functional incorporation of the urease nickel metallocenter.</text>
</comment>
<gene>
    <name evidence="2" type="primary">ureD</name>
    <name evidence="3" type="ORF">SAMN05216207_101150</name>
</gene>
<sequence>MTRDAPARIVVEQDGARTRIRELTASTYLRPRLLGSGAGPRVALVAACASLLAGDHLRLEVEVGAGAALELVEPSGTVAYDARGGRADWTASVRVEAGGSLVWGAAPFVVAHGADVHRHTGIDLEPGAAVLLRETFVLGRSNECGGALRSTLTAVRDRRPLQAEDLDLTDPVLRGSPAVLGTRRVLATATLLGIRPDELADPHETALDGPGALRRELADHAHLAEDALEPTWARWRRLVGQTRPARTVTCRTAA</sequence>
<name>A0A1I4XGK0_PSUAM</name>
<keyword evidence="1 2" id="KW-0143">Chaperone</keyword>
<comment type="subunit">
    <text evidence="2">UreD, UreF and UreG form a complex that acts as a GTP-hydrolysis-dependent molecular chaperone, activating the urease apoprotein by helping to assemble the nickel containing metallocenter of UreC. The UreE protein probably delivers the nickel.</text>
</comment>
<dbReference type="STRING" id="260086.SAMN05216207_101150"/>
<keyword evidence="2" id="KW-0963">Cytoplasm</keyword>
<comment type="subcellular location">
    <subcellularLocation>
        <location evidence="2">Cytoplasm</location>
    </subcellularLocation>
</comment>
<evidence type="ECO:0000256" key="1">
    <source>
        <dbReference type="ARBA" id="ARBA00023186"/>
    </source>
</evidence>